<organism evidence="9">
    <name type="scientific">Naegleria gruberi</name>
    <name type="common">Amoeba</name>
    <dbReference type="NCBI Taxonomy" id="5762"/>
    <lineage>
        <taxon>Eukaryota</taxon>
        <taxon>Discoba</taxon>
        <taxon>Heterolobosea</taxon>
        <taxon>Tetramitia</taxon>
        <taxon>Eutetramitia</taxon>
        <taxon>Vahlkampfiidae</taxon>
        <taxon>Naegleria</taxon>
    </lineage>
</organism>
<dbReference type="GO" id="GO:0005737">
    <property type="term" value="C:cytoplasm"/>
    <property type="evidence" value="ECO:0007669"/>
    <property type="project" value="TreeGrafter"/>
</dbReference>
<keyword evidence="9" id="KW-1185">Reference proteome</keyword>
<dbReference type="PROSITE" id="PS51471">
    <property type="entry name" value="FE2OG_OXY"/>
    <property type="match status" value="1"/>
</dbReference>
<dbReference type="KEGG" id="ngr:NAEGRDRAFT_45239"/>
<evidence type="ECO:0000256" key="6">
    <source>
        <dbReference type="SAM" id="MobiDB-lite"/>
    </source>
</evidence>
<keyword evidence="2" id="KW-0223">Dioxygenase</keyword>
<keyword evidence="4 5" id="KW-0408">Iron</keyword>
<feature type="binding site" evidence="5">
    <location>
        <position position="249"/>
    </location>
    <ligand>
        <name>Fe cation</name>
        <dbReference type="ChEBI" id="CHEBI:24875"/>
        <note>catalytic</note>
    </ligand>
</feature>
<feature type="region of interest" description="Disordered" evidence="6">
    <location>
        <begin position="1"/>
        <end position="51"/>
    </location>
</feature>
<feature type="binding site" evidence="5">
    <location>
        <position position="177"/>
    </location>
    <ligand>
        <name>Fe cation</name>
        <dbReference type="ChEBI" id="CHEBI:24875"/>
        <note>catalytic</note>
    </ligand>
</feature>
<dbReference type="PANTHER" id="PTHR16557">
    <property type="entry name" value="ALKYLATED DNA REPAIR PROTEIN ALKB-RELATED"/>
    <property type="match status" value="1"/>
</dbReference>
<evidence type="ECO:0000256" key="5">
    <source>
        <dbReference type="PIRSR" id="PIRSR604574-2"/>
    </source>
</evidence>
<dbReference type="PANTHER" id="PTHR16557:SF2">
    <property type="entry name" value="NUCLEIC ACID DIOXYGENASE ALKBH1"/>
    <property type="match status" value="1"/>
</dbReference>
<dbReference type="Gene3D" id="2.60.120.590">
    <property type="entry name" value="Alpha-ketoglutarate-dependent dioxygenase AlkB-like"/>
    <property type="match status" value="1"/>
</dbReference>
<keyword evidence="3" id="KW-0560">Oxidoreductase</keyword>
<dbReference type="STRING" id="5762.D2UYR0"/>
<feature type="compositionally biased region" description="Low complexity" evidence="6">
    <location>
        <begin position="39"/>
        <end position="51"/>
    </location>
</feature>
<dbReference type="GO" id="GO:0035515">
    <property type="term" value="F:oxidative RNA demethylase activity"/>
    <property type="evidence" value="ECO:0007669"/>
    <property type="project" value="TreeGrafter"/>
</dbReference>
<evidence type="ECO:0000256" key="3">
    <source>
        <dbReference type="ARBA" id="ARBA00023002"/>
    </source>
</evidence>
<evidence type="ECO:0000313" key="9">
    <source>
        <dbReference type="Proteomes" id="UP000006671"/>
    </source>
</evidence>
<dbReference type="InterPro" id="IPR004574">
    <property type="entry name" value="Alkb"/>
</dbReference>
<dbReference type="InterPro" id="IPR027450">
    <property type="entry name" value="AlkB-like"/>
</dbReference>
<feature type="compositionally biased region" description="Low complexity" evidence="6">
    <location>
        <begin position="13"/>
        <end position="26"/>
    </location>
</feature>
<dbReference type="Pfam" id="PF13532">
    <property type="entry name" value="2OG-FeII_Oxy_2"/>
    <property type="match status" value="1"/>
</dbReference>
<dbReference type="InterPro" id="IPR005123">
    <property type="entry name" value="Oxoglu/Fe-dep_dioxygenase_dom"/>
</dbReference>
<evidence type="ECO:0000256" key="1">
    <source>
        <dbReference type="ARBA" id="ARBA00022723"/>
    </source>
</evidence>
<dbReference type="SUPFAM" id="SSF51197">
    <property type="entry name" value="Clavaminate synthase-like"/>
    <property type="match status" value="1"/>
</dbReference>
<sequence>MSKNFNFRSEKVSSSSTASTSGSSSGNKKDVTKTSSMFKSTKPTENNSTTTTITYKDMPITFKKEDVEVISNSGIVLIKTFRNHPNLQQDLINYCLSALRGNEEGITGTEFPTDETTFQKCFLDIPFEQFNSKFADIICGAAMKVAKEHCKILQDYQDDFRIAQLCYYTNKGKLGWHRDRISGLTPEEQHLIVSPVVSMSLGNDSIFSYKLNTINETTGKLEYGTEAIDLQLKSGDILIFGATQRMFYHCVKRIIPSTNHHKLDMDGLSGRINITLREGTYYPENIGAPTANLF</sequence>
<evidence type="ECO:0000256" key="2">
    <source>
        <dbReference type="ARBA" id="ARBA00022964"/>
    </source>
</evidence>
<dbReference type="Proteomes" id="UP000006671">
    <property type="component" value="Unassembled WGS sequence"/>
</dbReference>
<dbReference type="OrthoDB" id="6614653at2759"/>
<dbReference type="GO" id="GO:0008198">
    <property type="term" value="F:ferrous iron binding"/>
    <property type="evidence" value="ECO:0007669"/>
    <property type="project" value="TreeGrafter"/>
</dbReference>
<proteinExistence type="predicted"/>
<gene>
    <name evidence="8" type="ORF">NAEGRDRAFT_45239</name>
</gene>
<dbReference type="InParanoid" id="D2UYR0"/>
<dbReference type="EMBL" id="GG738845">
    <property type="protein sequence ID" value="EFC50523.1"/>
    <property type="molecule type" value="Genomic_DNA"/>
</dbReference>
<dbReference type="GeneID" id="8863639"/>
<dbReference type="AlphaFoldDB" id="D2UYR0"/>
<feature type="binding site" evidence="5">
    <location>
        <position position="179"/>
    </location>
    <ligand>
        <name>Fe cation</name>
        <dbReference type="ChEBI" id="CHEBI:24875"/>
        <note>catalytic</note>
    </ligand>
</feature>
<dbReference type="InterPro" id="IPR037151">
    <property type="entry name" value="AlkB-like_sf"/>
</dbReference>
<dbReference type="GO" id="GO:0035516">
    <property type="term" value="F:broad specificity oxidative DNA demethylase activity"/>
    <property type="evidence" value="ECO:0007669"/>
    <property type="project" value="TreeGrafter"/>
</dbReference>
<dbReference type="eggNOG" id="KOG2731">
    <property type="taxonomic scope" value="Eukaryota"/>
</dbReference>
<feature type="domain" description="Fe2OG dioxygenase" evidence="7">
    <location>
        <begin position="159"/>
        <end position="280"/>
    </location>
</feature>
<dbReference type="VEuPathDB" id="AmoebaDB:NAEGRDRAFT_45239"/>
<dbReference type="GO" id="GO:0035513">
    <property type="term" value="P:oxidative RNA demethylation"/>
    <property type="evidence" value="ECO:0007669"/>
    <property type="project" value="TreeGrafter"/>
</dbReference>
<dbReference type="RefSeq" id="XP_002683267.1">
    <property type="nucleotide sequence ID" value="XM_002683221.1"/>
</dbReference>
<comment type="cofactor">
    <cofactor evidence="5">
        <name>Fe(2+)</name>
        <dbReference type="ChEBI" id="CHEBI:29033"/>
    </cofactor>
    <text evidence="5">Binds 1 Fe(2+) ion per subunit.</text>
</comment>
<accession>D2UYR0</accession>
<keyword evidence="1 5" id="KW-0479">Metal-binding</keyword>
<evidence type="ECO:0000313" key="8">
    <source>
        <dbReference type="EMBL" id="EFC50523.1"/>
    </source>
</evidence>
<evidence type="ECO:0000256" key="4">
    <source>
        <dbReference type="ARBA" id="ARBA00023004"/>
    </source>
</evidence>
<name>D2UYR0_NAEGR</name>
<evidence type="ECO:0000259" key="7">
    <source>
        <dbReference type="PROSITE" id="PS51471"/>
    </source>
</evidence>
<protein>
    <submittedName>
        <fullName evidence="8">Predicted protein</fullName>
    </submittedName>
</protein>
<reference evidence="8 9" key="1">
    <citation type="journal article" date="2010" name="Cell">
        <title>The genome of Naegleria gruberi illuminates early eukaryotic versatility.</title>
        <authorList>
            <person name="Fritz-Laylin L.K."/>
            <person name="Prochnik S.E."/>
            <person name="Ginger M.L."/>
            <person name="Dacks J.B."/>
            <person name="Carpenter M.L."/>
            <person name="Field M.C."/>
            <person name="Kuo A."/>
            <person name="Paredez A."/>
            <person name="Chapman J."/>
            <person name="Pham J."/>
            <person name="Shu S."/>
            <person name="Neupane R."/>
            <person name="Cipriano M."/>
            <person name="Mancuso J."/>
            <person name="Tu H."/>
            <person name="Salamov A."/>
            <person name="Lindquist E."/>
            <person name="Shapiro H."/>
            <person name="Lucas S."/>
            <person name="Grigoriev I.V."/>
            <person name="Cande W.Z."/>
            <person name="Fulton C."/>
            <person name="Rokhsar D.S."/>
            <person name="Dawson S.C."/>
        </authorList>
    </citation>
    <scope>NUCLEOTIDE SEQUENCE [LARGE SCALE GENOMIC DNA]</scope>
    <source>
        <strain evidence="8 9">NEG-M</strain>
    </source>
</reference>